<evidence type="ECO:0000256" key="3">
    <source>
        <dbReference type="ARBA" id="ARBA00022729"/>
    </source>
</evidence>
<dbReference type="STRING" id="307121.GA0070620_6463"/>
<keyword evidence="3 4" id="KW-0732">Signal</keyword>
<dbReference type="CDD" id="cd14750">
    <property type="entry name" value="PBP2_TMBP"/>
    <property type="match status" value="1"/>
</dbReference>
<evidence type="ECO:0000313" key="5">
    <source>
        <dbReference type="EMBL" id="SBV30860.1"/>
    </source>
</evidence>
<protein>
    <submittedName>
        <fullName evidence="5">Carbohydrate ABC transporter substrate-binding protein, CUT1 family (TC 3.A.1.1.-)</fullName>
    </submittedName>
</protein>
<sequence length="428" mass="46622">MSDPDEAGRRRRPRVRVVAAAAAVALAAPVAGCAAGGDSGTPTINLYYPPEQNLQKVVDNCNAQAGGRYEIVYRVLPRQADDQRVQMVRRLAAEDSGMDVLGLDVTWTQEFASADWIREWTGQDKAEVEQGTLAGPLETARYQDKLYGAPKNTNVQLLWYRKDLVPEPPKTWDQMISMAQDLKGQGKPYQVLTMGAQYEGLVVLYNTLAESAGGRILDENGTKAVMDEGTVRALEQLRDLATSGVTSPSFSNATEDPVRLEFQSGAGAFQVNWPFVYPAMQEANPDLAKQVAWARIPSVDENTPSKVTIGGVNLAVSAYSKHPQESFEAAKCLRNAENQKFSAINDGVPPTIEQVYDDPEMTEAYPMKDTILEELKESAVRPLTPAYQSISTVMSALLSPPSGIDPQQTADELRDAIADALESKGVLP</sequence>
<dbReference type="RefSeq" id="WP_091597497.1">
    <property type="nucleotide sequence ID" value="NZ_JBHRWG010000002.1"/>
</dbReference>
<dbReference type="PANTHER" id="PTHR30061:SF50">
    <property type="entry name" value="MALTOSE_MALTODEXTRIN-BINDING PERIPLASMIC PROTEIN"/>
    <property type="match status" value="1"/>
</dbReference>
<evidence type="ECO:0000256" key="1">
    <source>
        <dbReference type="ARBA" id="ARBA00008520"/>
    </source>
</evidence>
<accession>A0A1C3NE73</accession>
<dbReference type="GO" id="GO:0055052">
    <property type="term" value="C:ATP-binding cassette (ABC) transporter complex, substrate-binding subunit-containing"/>
    <property type="evidence" value="ECO:0007669"/>
    <property type="project" value="TreeGrafter"/>
</dbReference>
<dbReference type="Proteomes" id="UP000199393">
    <property type="component" value="Chromosome I"/>
</dbReference>
<dbReference type="Gene3D" id="3.40.190.10">
    <property type="entry name" value="Periplasmic binding protein-like II"/>
    <property type="match status" value="2"/>
</dbReference>
<keyword evidence="2" id="KW-0813">Transport</keyword>
<dbReference type="GO" id="GO:0042956">
    <property type="term" value="P:maltodextrin transmembrane transport"/>
    <property type="evidence" value="ECO:0007669"/>
    <property type="project" value="TreeGrafter"/>
</dbReference>
<name>A0A1C3NE73_9ACTN</name>
<dbReference type="EMBL" id="LT598496">
    <property type="protein sequence ID" value="SBV30860.1"/>
    <property type="molecule type" value="Genomic_DNA"/>
</dbReference>
<dbReference type="GO" id="GO:1901982">
    <property type="term" value="F:maltose binding"/>
    <property type="evidence" value="ECO:0007669"/>
    <property type="project" value="TreeGrafter"/>
</dbReference>
<dbReference type="InterPro" id="IPR006059">
    <property type="entry name" value="SBP"/>
</dbReference>
<evidence type="ECO:0000256" key="2">
    <source>
        <dbReference type="ARBA" id="ARBA00022448"/>
    </source>
</evidence>
<evidence type="ECO:0000313" key="6">
    <source>
        <dbReference type="Proteomes" id="UP000199393"/>
    </source>
</evidence>
<dbReference type="SUPFAM" id="SSF53850">
    <property type="entry name" value="Periplasmic binding protein-like II"/>
    <property type="match status" value="1"/>
</dbReference>
<comment type="similarity">
    <text evidence="1">Belongs to the bacterial solute-binding protein 1 family.</text>
</comment>
<organism evidence="5 6">
    <name type="scientific">Micromonospora krabiensis</name>
    <dbReference type="NCBI Taxonomy" id="307121"/>
    <lineage>
        <taxon>Bacteria</taxon>
        <taxon>Bacillati</taxon>
        <taxon>Actinomycetota</taxon>
        <taxon>Actinomycetes</taxon>
        <taxon>Micromonosporales</taxon>
        <taxon>Micromonosporaceae</taxon>
        <taxon>Micromonospora</taxon>
    </lineage>
</organism>
<evidence type="ECO:0000256" key="4">
    <source>
        <dbReference type="SAM" id="SignalP"/>
    </source>
</evidence>
<gene>
    <name evidence="5" type="ORF">GA0070620_6463</name>
</gene>
<proteinExistence type="inferred from homology"/>
<dbReference type="PANTHER" id="PTHR30061">
    <property type="entry name" value="MALTOSE-BINDING PERIPLASMIC PROTEIN"/>
    <property type="match status" value="1"/>
</dbReference>
<keyword evidence="6" id="KW-1185">Reference proteome</keyword>
<dbReference type="OrthoDB" id="3495561at2"/>
<reference evidence="6" key="1">
    <citation type="submission" date="2016-06" db="EMBL/GenBank/DDBJ databases">
        <authorList>
            <person name="Varghese N."/>
            <person name="Submissions Spin"/>
        </authorList>
    </citation>
    <scope>NUCLEOTIDE SEQUENCE [LARGE SCALE GENOMIC DNA]</scope>
    <source>
        <strain evidence="6">DSM 45344</strain>
    </source>
</reference>
<dbReference type="Pfam" id="PF01547">
    <property type="entry name" value="SBP_bac_1"/>
    <property type="match status" value="1"/>
</dbReference>
<dbReference type="GO" id="GO:0015768">
    <property type="term" value="P:maltose transport"/>
    <property type="evidence" value="ECO:0007669"/>
    <property type="project" value="TreeGrafter"/>
</dbReference>
<feature type="chain" id="PRO_5008678924" evidence="4">
    <location>
        <begin position="35"/>
        <end position="428"/>
    </location>
</feature>
<dbReference type="AlphaFoldDB" id="A0A1C3NE73"/>
<dbReference type="PATRIC" id="fig|307121.4.peg.6586"/>
<feature type="signal peptide" evidence="4">
    <location>
        <begin position="1"/>
        <end position="34"/>
    </location>
</feature>